<evidence type="ECO:0000313" key="2">
    <source>
        <dbReference type="EMBL" id="ROR82703.1"/>
    </source>
</evidence>
<protein>
    <submittedName>
        <fullName evidence="2">Carbohydrate ABC transporter substrate-binding protein (CUT1 family)</fullName>
    </submittedName>
</protein>
<evidence type="ECO:0000256" key="1">
    <source>
        <dbReference type="SAM" id="SignalP"/>
    </source>
</evidence>
<proteinExistence type="predicted"/>
<keyword evidence="3" id="KW-1185">Reference proteome</keyword>
<organism evidence="2 3">
    <name type="scientific">Plantibacter flavus</name>
    <dbReference type="NCBI Taxonomy" id="150123"/>
    <lineage>
        <taxon>Bacteria</taxon>
        <taxon>Bacillati</taxon>
        <taxon>Actinomycetota</taxon>
        <taxon>Actinomycetes</taxon>
        <taxon>Micrococcales</taxon>
        <taxon>Microbacteriaceae</taxon>
        <taxon>Plantibacter</taxon>
    </lineage>
</organism>
<dbReference type="Pfam" id="PF01547">
    <property type="entry name" value="SBP_bac_1"/>
    <property type="match status" value="1"/>
</dbReference>
<sequence>MQRQPRSRSRLLGFAAATAISALALSGCAVGGGNGDAALSDEDVTITFNWWGAAARDERTRAAIDLFQEKYPNITVKGQSTEWGGYWDKLATTVAGGDAPDVMQFDQLYLASYAQRGALADLGALDEFLDTSDLSAEVLDQGKVKDELYGVPIGVGTVGLMVNRSIFEQYGIQLPDATTWTWDELNEVALQVTEASGGAVHGMSPFGGDMPTLTLWARQHGNDIYDKEGKVILKPEVVESYWQYALDQIESGAAPSASQLAEGNGVAIDLMDMSTGKVAMTFQPSSVLTAFQAAAPDHQLDLLPFPAAKDSSEGFQYLKPSMYWSVSSKSEHPAEAALLVDFLTTDTEVAKLFGTERGMPANPDFQKAIEPDLTPTDLIVAGVVDAAREESGTPPAITPVGGGDSEKILGRYNQDVQFGKTTPKEAAEAFVAELTKAVDDAR</sequence>
<dbReference type="PANTHER" id="PTHR43649">
    <property type="entry name" value="ARABINOSE-BINDING PROTEIN-RELATED"/>
    <property type="match status" value="1"/>
</dbReference>
<dbReference type="PANTHER" id="PTHR43649:SF30">
    <property type="entry name" value="ABC TRANSPORTER SUBSTRATE-BINDING PROTEIN"/>
    <property type="match status" value="1"/>
</dbReference>
<keyword evidence="1" id="KW-0732">Signal</keyword>
<gene>
    <name evidence="2" type="ORF">EDD42_2797</name>
</gene>
<dbReference type="Gene3D" id="3.40.190.10">
    <property type="entry name" value="Periplasmic binding protein-like II"/>
    <property type="match status" value="2"/>
</dbReference>
<dbReference type="SUPFAM" id="SSF53850">
    <property type="entry name" value="Periplasmic binding protein-like II"/>
    <property type="match status" value="1"/>
</dbReference>
<dbReference type="PROSITE" id="PS51257">
    <property type="entry name" value="PROKAR_LIPOPROTEIN"/>
    <property type="match status" value="1"/>
</dbReference>
<dbReference type="RefSeq" id="WP_159453411.1">
    <property type="nucleotide sequence ID" value="NZ_FXAP01000004.1"/>
</dbReference>
<accession>A0A3N2C5A8</accession>
<evidence type="ECO:0000313" key="3">
    <source>
        <dbReference type="Proteomes" id="UP000266915"/>
    </source>
</evidence>
<dbReference type="CDD" id="cd13585">
    <property type="entry name" value="PBP2_TMBP_like"/>
    <property type="match status" value="1"/>
</dbReference>
<name>A0A3N2C5A8_9MICO</name>
<dbReference type="AlphaFoldDB" id="A0A3N2C5A8"/>
<feature type="signal peptide" evidence="1">
    <location>
        <begin position="1"/>
        <end position="24"/>
    </location>
</feature>
<dbReference type="Proteomes" id="UP000266915">
    <property type="component" value="Unassembled WGS sequence"/>
</dbReference>
<feature type="chain" id="PRO_5038502337" evidence="1">
    <location>
        <begin position="25"/>
        <end position="442"/>
    </location>
</feature>
<dbReference type="InterPro" id="IPR050490">
    <property type="entry name" value="Bact_solute-bd_prot1"/>
</dbReference>
<comment type="caution">
    <text evidence="2">The sequence shown here is derived from an EMBL/GenBank/DDBJ whole genome shotgun (WGS) entry which is preliminary data.</text>
</comment>
<dbReference type="EMBL" id="RKHL01000001">
    <property type="protein sequence ID" value="ROR82703.1"/>
    <property type="molecule type" value="Genomic_DNA"/>
</dbReference>
<dbReference type="InterPro" id="IPR006059">
    <property type="entry name" value="SBP"/>
</dbReference>
<reference evidence="2 3" key="1">
    <citation type="submission" date="2018-11" db="EMBL/GenBank/DDBJ databases">
        <title>Sequencing the genomes of 1000 actinobacteria strains.</title>
        <authorList>
            <person name="Klenk H.-P."/>
        </authorList>
    </citation>
    <scope>NUCLEOTIDE SEQUENCE [LARGE SCALE GENOMIC DNA]</scope>
    <source>
        <strain evidence="2 3">DSM 14012</strain>
    </source>
</reference>